<name>A0A8S9P6A3_BRACR</name>
<gene>
    <name evidence="1" type="ORF">F2Q69_00004871</name>
</gene>
<dbReference type="EMBL" id="QGKX02001521">
    <property type="protein sequence ID" value="KAF3510405.1"/>
    <property type="molecule type" value="Genomic_DNA"/>
</dbReference>
<reference evidence="1" key="1">
    <citation type="submission" date="2019-12" db="EMBL/GenBank/DDBJ databases">
        <title>Genome sequencing and annotation of Brassica cretica.</title>
        <authorList>
            <person name="Studholme D.J."/>
            <person name="Sarris P."/>
        </authorList>
    </citation>
    <scope>NUCLEOTIDE SEQUENCE</scope>
    <source>
        <strain evidence="1">PFS-109/04</strain>
        <tissue evidence="1">Leaf</tissue>
    </source>
</reference>
<evidence type="ECO:0000313" key="2">
    <source>
        <dbReference type="Proteomes" id="UP000712600"/>
    </source>
</evidence>
<dbReference type="Proteomes" id="UP000712600">
    <property type="component" value="Unassembled WGS sequence"/>
</dbReference>
<proteinExistence type="predicted"/>
<accession>A0A8S9P6A3</accession>
<organism evidence="1 2">
    <name type="scientific">Brassica cretica</name>
    <name type="common">Mustard</name>
    <dbReference type="NCBI Taxonomy" id="69181"/>
    <lineage>
        <taxon>Eukaryota</taxon>
        <taxon>Viridiplantae</taxon>
        <taxon>Streptophyta</taxon>
        <taxon>Embryophyta</taxon>
        <taxon>Tracheophyta</taxon>
        <taxon>Spermatophyta</taxon>
        <taxon>Magnoliopsida</taxon>
        <taxon>eudicotyledons</taxon>
        <taxon>Gunneridae</taxon>
        <taxon>Pentapetalae</taxon>
        <taxon>rosids</taxon>
        <taxon>malvids</taxon>
        <taxon>Brassicales</taxon>
        <taxon>Brassicaceae</taxon>
        <taxon>Brassiceae</taxon>
        <taxon>Brassica</taxon>
    </lineage>
</organism>
<dbReference type="AlphaFoldDB" id="A0A8S9P6A3"/>
<sequence>MVVELEDVPERLSCNDCVEMGEGGFRKQNDLSTQKSSVTVSLDLNIDLNLDPSIDLNVNPNLYLNVDMNLDPNLDLSVDNNLDLSLDCGSYYHSSSTSNFQAHTRREHLRILCLGNGPLRRPFCKKTSCGYTTLSIKWI</sequence>
<evidence type="ECO:0000313" key="1">
    <source>
        <dbReference type="EMBL" id="KAF3510405.1"/>
    </source>
</evidence>
<comment type="caution">
    <text evidence="1">The sequence shown here is derived from an EMBL/GenBank/DDBJ whole genome shotgun (WGS) entry which is preliminary data.</text>
</comment>
<protein>
    <submittedName>
        <fullName evidence="1">Uncharacterized protein</fullName>
    </submittedName>
</protein>